<reference evidence="3" key="1">
    <citation type="journal article" date="2021" name="Nat. Commun.">
        <title>Genetic determinants of endophytism in the Arabidopsis root mycobiome.</title>
        <authorList>
            <person name="Mesny F."/>
            <person name="Miyauchi S."/>
            <person name="Thiergart T."/>
            <person name="Pickel B."/>
            <person name="Atanasova L."/>
            <person name="Karlsson M."/>
            <person name="Huettel B."/>
            <person name="Barry K.W."/>
            <person name="Haridas S."/>
            <person name="Chen C."/>
            <person name="Bauer D."/>
            <person name="Andreopoulos W."/>
            <person name="Pangilinan J."/>
            <person name="LaButti K."/>
            <person name="Riley R."/>
            <person name="Lipzen A."/>
            <person name="Clum A."/>
            <person name="Drula E."/>
            <person name="Henrissat B."/>
            <person name="Kohler A."/>
            <person name="Grigoriev I.V."/>
            <person name="Martin F.M."/>
            <person name="Hacquard S."/>
        </authorList>
    </citation>
    <scope>NUCLEOTIDE SEQUENCE</scope>
    <source>
        <strain evidence="3">MPI-SDFR-AT-0068</strain>
    </source>
</reference>
<dbReference type="InterPro" id="IPR024983">
    <property type="entry name" value="CHAT_dom"/>
</dbReference>
<dbReference type="EMBL" id="JAGPXF010000004">
    <property type="protein sequence ID" value="KAH7246762.1"/>
    <property type="molecule type" value="Genomic_DNA"/>
</dbReference>
<dbReference type="Pfam" id="PF12770">
    <property type="entry name" value="CHAT"/>
    <property type="match status" value="1"/>
</dbReference>
<dbReference type="AlphaFoldDB" id="A0A8K0RVR6"/>
<organism evidence="3 4">
    <name type="scientific">Fusarium tricinctum</name>
    <dbReference type="NCBI Taxonomy" id="61284"/>
    <lineage>
        <taxon>Eukaryota</taxon>
        <taxon>Fungi</taxon>
        <taxon>Dikarya</taxon>
        <taxon>Ascomycota</taxon>
        <taxon>Pezizomycotina</taxon>
        <taxon>Sordariomycetes</taxon>
        <taxon>Hypocreomycetidae</taxon>
        <taxon>Hypocreales</taxon>
        <taxon>Nectriaceae</taxon>
        <taxon>Fusarium</taxon>
        <taxon>Fusarium tricinctum species complex</taxon>
    </lineage>
</organism>
<evidence type="ECO:0000259" key="2">
    <source>
        <dbReference type="Pfam" id="PF12770"/>
    </source>
</evidence>
<comment type="caution">
    <text evidence="3">The sequence shown here is derived from an EMBL/GenBank/DDBJ whole genome shotgun (WGS) entry which is preliminary data.</text>
</comment>
<dbReference type="Gene3D" id="1.25.40.10">
    <property type="entry name" value="Tetratricopeptide repeat domain"/>
    <property type="match status" value="1"/>
</dbReference>
<keyword evidence="1" id="KW-0175">Coiled coil</keyword>
<keyword evidence="4" id="KW-1185">Reference proteome</keyword>
<evidence type="ECO:0000313" key="3">
    <source>
        <dbReference type="EMBL" id="KAH7246762.1"/>
    </source>
</evidence>
<sequence>MDNVGQISCAALLKRLRKILNGEEDLPDHDMEFSIPALLEGGTPQEIEELINLCEVIAIFEEQEHLQSTDKLVTCLLNSSIVEDSTEALDKVIRLSAELCKDEFVAKESDRLTYRANNYAVALARRYWQQGKPEDLDKAIALSEKAVAASSQATFIMSKPRGTILQQPGLEVQALNTLAARLDEHFQLTGALESLNRSISIMESLLASVSGPNWKASRAEWLGNLAASLQRRYEQNDGDSTDDIDRAIDISRDLLQATDQSDPQRPLVLCTLANALGGRAGATNQIHDLEAATDLLREARNITPTYHAKSIEVGYNLALRLFQRGALADVNESISVAESTLERTDINHPIQPHLQNLLGALHYEQYLQRPSKQGALRALELSWDAIQSSHYPSVLYRVQAGRRILHLCCEMDNWLAAFKAALATVELIPRLSSREIRNSDKQRLLSKEDVVGFSSDAVAAALNAEKSEFEAVRLLEMGRGSLASSVAELRTDITALRREHSELAQRFIQLRDELQIKSSRQHSASIEFDTLLSEIRQQPGFERFLLPLTNQAILDAARNGPIVMLNESKYRRGIDAILIEQERIRLVKLGVTLEDVKVPLSCLQDQAFLERLWDLIARPILEELGIGLPSSGVPLPRIWWIPTGSLSRLPFHAAGRHFTSSTDGVIDRVVSSYSSSIRTLLDTRSCPAWRPKLKKDNVLLVGMSDTPGCSTLPYALEEIRTIASLFATKGFGNTLLDNSRAQKQNVLHLLKTCSIFHFAGHAMEDALNPLRSTLLLYDREKDPMTVENLLHLNLNENSPFLAFLAACETGRVTLSRFQDESIHLVAAYQLAGFRHVIGTLWSVEDQMSLNVAKGMYTNLLHGMTDERVSRSLHEATRRLRDTARDLKEVTNQPDSRDIISVDSTDCGLIREGGSWIPFVHFGI</sequence>
<dbReference type="InterPro" id="IPR011990">
    <property type="entry name" value="TPR-like_helical_dom_sf"/>
</dbReference>
<protein>
    <submittedName>
        <fullName evidence="3">CHAT domain-containing protein</fullName>
    </submittedName>
</protein>
<dbReference type="OrthoDB" id="9991317at2759"/>
<accession>A0A8K0RVR6</accession>
<dbReference type="Proteomes" id="UP000813427">
    <property type="component" value="Unassembled WGS sequence"/>
</dbReference>
<proteinExistence type="predicted"/>
<evidence type="ECO:0000313" key="4">
    <source>
        <dbReference type="Proteomes" id="UP000813427"/>
    </source>
</evidence>
<name>A0A8K0RVR6_9HYPO</name>
<feature type="coiled-coil region" evidence="1">
    <location>
        <begin position="486"/>
        <end position="513"/>
    </location>
</feature>
<evidence type="ECO:0000256" key="1">
    <source>
        <dbReference type="SAM" id="Coils"/>
    </source>
</evidence>
<gene>
    <name evidence="3" type="ORF">BKA59DRAFT_397435</name>
</gene>
<feature type="domain" description="CHAT" evidence="2">
    <location>
        <begin position="606"/>
        <end position="885"/>
    </location>
</feature>